<gene>
    <name evidence="3" type="ORF">WG926_02190</name>
</gene>
<feature type="domain" description="VOC" evidence="2">
    <location>
        <begin position="145"/>
        <end position="274"/>
    </location>
</feature>
<accession>A0ABU9YED7</accession>
<dbReference type="PROSITE" id="PS51819">
    <property type="entry name" value="VOC"/>
    <property type="match status" value="1"/>
</dbReference>
<dbReference type="InterPro" id="IPR051785">
    <property type="entry name" value="MMCE/EMCE_epimerase"/>
</dbReference>
<dbReference type="InterPro" id="IPR037523">
    <property type="entry name" value="VOC_core"/>
</dbReference>
<keyword evidence="1" id="KW-0479">Metal-binding</keyword>
<dbReference type="InterPro" id="IPR029068">
    <property type="entry name" value="Glyas_Bleomycin-R_OHBP_Dase"/>
</dbReference>
<sequence>MITGLAHVEIVAIDLDAATSLYAALFDRAPIIATAALTCFQVGRLVVRLMPGRGDTPDGLSAVGFAVDDLSRAAVLAERRGLAIDHAMATENGLLRLSPSAAGGLAVHLVQTEHLGQTEVGAPTDATNDRPGIDRAGGEPGAVIGLDHVVIRTTDVTHAVAVLGGRLGLDLRLDRTNPAWRARMLFFRCGDNVVEVVQSMAGAADPPADIQINPPSPHQLWGLCWRVADARAAHGRLAAAGIAGDAPRRGRRPATQVFTLAEPPAGVATLILSVDA</sequence>
<reference evidence="3 4" key="1">
    <citation type="submission" date="2024-03" db="EMBL/GenBank/DDBJ databases">
        <title>High-quality draft genome sequencing of Tistrella sp. BH-R2-4.</title>
        <authorList>
            <person name="Dong C."/>
        </authorList>
    </citation>
    <scope>NUCLEOTIDE SEQUENCE [LARGE SCALE GENOMIC DNA]</scope>
    <source>
        <strain evidence="3 4">BH-R2-4</strain>
    </source>
</reference>
<evidence type="ECO:0000259" key="2">
    <source>
        <dbReference type="PROSITE" id="PS51819"/>
    </source>
</evidence>
<keyword evidence="4" id="KW-1185">Reference proteome</keyword>
<organism evidence="3 4">
    <name type="scientific">Tistrella arctica</name>
    <dbReference type="NCBI Taxonomy" id="3133430"/>
    <lineage>
        <taxon>Bacteria</taxon>
        <taxon>Pseudomonadati</taxon>
        <taxon>Pseudomonadota</taxon>
        <taxon>Alphaproteobacteria</taxon>
        <taxon>Geminicoccales</taxon>
        <taxon>Geminicoccaceae</taxon>
        <taxon>Tistrella</taxon>
    </lineage>
</organism>
<dbReference type="EMBL" id="JBBKTW010000001">
    <property type="protein sequence ID" value="MEN2987096.1"/>
    <property type="molecule type" value="Genomic_DNA"/>
</dbReference>
<dbReference type="RefSeq" id="WP_345936688.1">
    <property type="nucleotide sequence ID" value="NZ_JBBKTW010000001.1"/>
</dbReference>
<evidence type="ECO:0000313" key="3">
    <source>
        <dbReference type="EMBL" id="MEN2987096.1"/>
    </source>
</evidence>
<name>A0ABU9YED7_9PROT</name>
<evidence type="ECO:0000313" key="4">
    <source>
        <dbReference type="Proteomes" id="UP001413721"/>
    </source>
</evidence>
<proteinExistence type="predicted"/>
<dbReference type="PANTHER" id="PTHR43048">
    <property type="entry name" value="METHYLMALONYL-COA EPIMERASE"/>
    <property type="match status" value="1"/>
</dbReference>
<dbReference type="Pfam" id="PF13669">
    <property type="entry name" value="Glyoxalase_4"/>
    <property type="match status" value="1"/>
</dbReference>
<evidence type="ECO:0000256" key="1">
    <source>
        <dbReference type="ARBA" id="ARBA00022723"/>
    </source>
</evidence>
<dbReference type="Gene3D" id="3.10.180.10">
    <property type="entry name" value="2,3-Dihydroxybiphenyl 1,2-Dioxygenase, domain 1"/>
    <property type="match status" value="2"/>
</dbReference>
<comment type="caution">
    <text evidence="3">The sequence shown here is derived from an EMBL/GenBank/DDBJ whole genome shotgun (WGS) entry which is preliminary data.</text>
</comment>
<dbReference type="PANTHER" id="PTHR43048:SF3">
    <property type="entry name" value="METHYLMALONYL-COA EPIMERASE, MITOCHONDRIAL"/>
    <property type="match status" value="1"/>
</dbReference>
<dbReference type="Proteomes" id="UP001413721">
    <property type="component" value="Unassembled WGS sequence"/>
</dbReference>
<protein>
    <submittedName>
        <fullName evidence="3">VOC family protein</fullName>
    </submittedName>
</protein>
<dbReference type="SUPFAM" id="SSF54593">
    <property type="entry name" value="Glyoxalase/Bleomycin resistance protein/Dihydroxybiphenyl dioxygenase"/>
    <property type="match status" value="1"/>
</dbReference>